<dbReference type="Proteomes" id="UP000284605">
    <property type="component" value="Unassembled WGS sequence"/>
</dbReference>
<evidence type="ECO:0000313" key="4">
    <source>
        <dbReference type="Proteomes" id="UP000284605"/>
    </source>
</evidence>
<comment type="caution">
    <text evidence="3">The sequence shown here is derived from an EMBL/GenBank/DDBJ whole genome shotgun (WGS) entry which is preliminary data.</text>
</comment>
<feature type="domain" description="Acyclic terpene utilisation N-terminal" evidence="1">
    <location>
        <begin position="9"/>
        <end position="453"/>
    </location>
</feature>
<gene>
    <name evidence="3" type="ORF">D3874_24625</name>
</gene>
<evidence type="ECO:0000259" key="1">
    <source>
        <dbReference type="Pfam" id="PF07287"/>
    </source>
</evidence>
<dbReference type="Pfam" id="PF23544">
    <property type="entry name" value="AtuA_ferredoxin"/>
    <property type="match status" value="1"/>
</dbReference>
<dbReference type="EMBL" id="QYUK01000011">
    <property type="protein sequence ID" value="RJF89760.1"/>
    <property type="molecule type" value="Genomic_DNA"/>
</dbReference>
<dbReference type="AlphaFoldDB" id="A0A418WIF3"/>
<dbReference type="InterPro" id="IPR056362">
    <property type="entry name" value="AtuA-like_ferredoxin_dom"/>
</dbReference>
<reference evidence="3 4" key="1">
    <citation type="submission" date="2018-09" db="EMBL/GenBank/DDBJ databases">
        <authorList>
            <person name="Zhu H."/>
        </authorList>
    </citation>
    <scope>NUCLEOTIDE SEQUENCE [LARGE SCALE GENOMIC DNA]</scope>
    <source>
        <strain evidence="3 4">K1W22B-8</strain>
    </source>
</reference>
<dbReference type="Pfam" id="PF07287">
    <property type="entry name" value="AtuA"/>
    <property type="match status" value="1"/>
</dbReference>
<dbReference type="PANTHER" id="PTHR47708:SF2">
    <property type="entry name" value="SI:CH73-132F6.5"/>
    <property type="match status" value="1"/>
</dbReference>
<evidence type="ECO:0000259" key="2">
    <source>
        <dbReference type="Pfam" id="PF23544"/>
    </source>
</evidence>
<dbReference type="PANTHER" id="PTHR47708">
    <property type="match status" value="1"/>
</dbReference>
<dbReference type="RefSeq" id="WP_119781956.1">
    <property type="nucleotide sequence ID" value="NZ_QYUK01000011.1"/>
</dbReference>
<feature type="domain" description="AtuA-like ferredoxin-fold" evidence="2">
    <location>
        <begin position="487"/>
        <end position="585"/>
    </location>
</feature>
<dbReference type="InterPro" id="IPR010839">
    <property type="entry name" value="AtuA_N"/>
</dbReference>
<protein>
    <submittedName>
        <fullName evidence="3">DUF1446 domain-containing protein</fullName>
    </submittedName>
</protein>
<organism evidence="3 4">
    <name type="scientific">Oleomonas cavernae</name>
    <dbReference type="NCBI Taxonomy" id="2320859"/>
    <lineage>
        <taxon>Bacteria</taxon>
        <taxon>Pseudomonadati</taxon>
        <taxon>Pseudomonadota</taxon>
        <taxon>Alphaproteobacteria</taxon>
        <taxon>Acetobacterales</taxon>
        <taxon>Acetobacteraceae</taxon>
        <taxon>Oleomonas</taxon>
    </lineage>
</organism>
<proteinExistence type="predicted"/>
<accession>A0A418WIF3</accession>
<sequence length="598" mass="62025">MAARDKAGLRIGGASGFWGDSLAGTGQLVALGQLDFLVFDWLAEVTLSLLARVKARKPDAGYVPDFIEAVAPHLAEIKRQGIRVVSNGGGMNPAACAAALAAKAAEQGLAFKIAVVTGDDLKPAEAELRAAGVTEMFTGAALPEKLITANAYLGARPIAAALDQGAEIVITGRCVDSAVTLGPLVHHFGWNWQDWDRLAQGSLAGHLIECGAQGTGGLFTDWREVPGWDDMGFPIVEVAGDGSFVLAKPEGTGGLITPLSAGEQLLYEIGDPAAYVLPDVTCDFRSVRLEQAGENRVRVSGARGRPASGTLKVSATVADGFRMIGAITIGGREAAAKAARVGEAIIARARRLIAARNLADFTETSIEVLGSEATYGPHAHPAAARTREIVLKIGARAPGADSLELLAREVAPAATATAQGLTGLYAGRPTVQPVFRNFSFLWPAMQTPAQVHLGEETFAVASPPPPAKTPIPEVSAVAAIASTGHAVPLIALAVGRSGDKGNIANVGIIARLPGYLPYIRAALTPEAVAAWYAHTGVTRVERFDLPGFDALNFLLHDSLGGGGVASIRIDPQGKAFAQMLMDFPVAVPPGLVPESEGL</sequence>
<name>A0A418WIF3_9PROT</name>
<evidence type="ECO:0000313" key="3">
    <source>
        <dbReference type="EMBL" id="RJF89760.1"/>
    </source>
</evidence>
<keyword evidence="4" id="KW-1185">Reference proteome</keyword>
<dbReference type="OrthoDB" id="9763456at2"/>